<dbReference type="PANTHER" id="PTHR13275">
    <property type="entry name" value="YL-1 PROTEIN TRANSCRIPTION FACTOR-LIKE 1"/>
    <property type="match status" value="1"/>
</dbReference>
<proteinExistence type="predicted"/>
<sequence length="2132" mass="248439">MSKIYKFNHIVDNEIKKIYICSKNKLKKSSSGLSYGDENIFTPDEWSNISENKIPYEIIKEDIYGDDTIQTIKEKMVSNMGIDCSTFEIYLFACINKKINLTKLYDEITQNELLEMDYSKLKMIFKNFRGNTYDLKNDFISFQEKASYSYEDIINMDLPDINIKLISLGQTISFKKIYPLAANPFHNDSIDPILEHEGLNMISTQNKYLLFTYGNILNNNINFTLASDVINYSNRILKNELYLLQLFFPLLVNKKIISNAQLIKNKQKLKDEDSKKMKKYYKKYNETIGVFNELYNEGNIKYRRKGIKYLYFTIHPNANIKLPLEILFKIINSSEEIPLIKYNPGNRMENIYRLYTGDNYSTNGSKIPQLYIDYGSKKIMINKLSKELATRKKIGFYIKDEKIYILCEFLENGNIDIKLEGNTLMSLDEIEFYLKNKLNDILLNKIKNFLEQSGYDYILFNSLYDSNIEIMDLKYIYTVENSEKINLKKYINCLSSIFNIHKGTMNDSSDIISLTYKRVSSFQKMNSINAFITISKNNGKGLKEITESLNENFDLDTEESKRYITSWQQEVDLKFDTFENKKITIESNPGFDVEIKNQLDNFNSQIVQETVVSVNNINNIHYINFLHIYIDVLLKIIFFPENEKIKKICKGKDIIVIEHDEEMKNKKEQEINNEKNASSDDEDIFDALFDDDDDDSGDEDDVDGQSDNLKTIAPSNIDKTYLAQGTSADDTFLDIDDIPAFSDDEGDDEEQDGDEDDSVDEEQDGDEDDSVNEEQDGDEDDSVNEEQDGDEDDSDDEEQDGDEEQGVDEEQDGDDSEIDLSELPSFGDDDDDSDLGELSATEGGSLDVDLEGLAISGANNIFMKRLRERDPKLFLKKKTGKFTAYSSGCPWQYRKQPVVITNEEKKYIDTQDKESGGTSYDEFITYGSGEKKHHYICPRFWCIRDEKGQGRSLSLKDVNDGVCGGWDAVIPEGAKKVPKGKKIFEFTDKRFRRSKSNTKNPLVYKPLYPGFQKSRTQDGLCIPCCFEQPSKCILDKEWREELVDDGKKKKIIYVKKDWVFIKEKKEKKENDKQSRKNKPLLKIKEGWYHKGDTEYKKKMKPLKDCPSIEMDTYAPGGPNDDGPSFDKDDKGNIIFSSINKDGKSKKHTRPSPSTRGENTYDSCNQYIDDKDKRKSKHIRRKAPIQIDKGPLIDSFPLKLGQTGYLSMTLQKFLGYNSRSLCQVKRKSNLKLDKFCLLRIGINQHASQSFLSCIAFLYNSLKNEKLNISLRDEIITIKDLKKIMVDKLTLDKFVSVYNGILPMVFKGERDIDINSYKSTNIYKNMKVDEQYMKNVISGYENFKEYLLDDTVKINYEYLWDFICQPMINNGILFENGINLLIFNSPLDDLTEKIELVCPRIDYSQEIYNSRKNTVILYSENGYYEPICQVKETIKKKKTKSINTFFNTNTLNKNTPEVVNILYEIINDNMKKFCKSEPSMNTDKYYLNNIPSYEVENILISMNLNYIVHRQIVNTNNQVIALIVKKNDDNVYLPVLPSSIDKEKPFISFKSTEIYFDYNKTKKLLNDIYTVSGKKISCKPKIKMISDGMIVGIITLTQQFVPVIPIEKLSINDKLKVIENDSYLDIDIETMSTTDIDVDRQLIVKKINLETNFYNMFRNIFKILINKKKNRDNKIDIIELINDVKISYFDKIEEISDKIKTILKDDVEFILYKISSLNEINKLTKCFGLNKNKCSDKINCSFSTKQNCVLLIPKNNLLNDSPNDKNYYIKLSDELLRFPQIKKFIFTPKTFLSFERVSYNLSKKEIILLEDVLLNKYFEDLIMVEFNRYINDETIYEIVNPDKHIPYKTLFNMTINNKKVNQCVYTPDKALTLKYWKEYFISTDEIEITHYKQSPFCTFQIICDIINDSLKKEKSSHKDLDIITLKKELYQEFIRIKKSKANQEIMIKLFAASSKIQIKKTISTILNNNSELETYISSADYFATEIDMYLLFIKYKVNVIMLLKNPKTKLPIFFKNIFSTVQDDKNFYLIVANAMDTKINKSFPNKARNSLVGYPRYGLVYINNNISHEQKYFTNLFVKVDKFMNTQQLLKYFNTNEDVRIEEKRKKNAMHQRNYRKRPNIKLKDVRKVGKMQL</sequence>
<feature type="region of interest" description="Disordered" evidence="1">
    <location>
        <begin position="1106"/>
        <end position="1165"/>
    </location>
</feature>
<protein>
    <submittedName>
        <fullName evidence="2">Uncharacterized protein</fullName>
    </submittedName>
</protein>
<organism evidence="2">
    <name type="scientific">viral metagenome</name>
    <dbReference type="NCBI Taxonomy" id="1070528"/>
    <lineage>
        <taxon>unclassified sequences</taxon>
        <taxon>metagenomes</taxon>
        <taxon>organismal metagenomes</taxon>
    </lineage>
</organism>
<evidence type="ECO:0000256" key="1">
    <source>
        <dbReference type="SAM" id="MobiDB-lite"/>
    </source>
</evidence>
<reference evidence="2" key="1">
    <citation type="journal article" date="2020" name="Nature">
        <title>Giant virus diversity and host interactions through global metagenomics.</title>
        <authorList>
            <person name="Schulz F."/>
            <person name="Roux S."/>
            <person name="Paez-Espino D."/>
            <person name="Jungbluth S."/>
            <person name="Walsh D.A."/>
            <person name="Denef V.J."/>
            <person name="McMahon K.D."/>
            <person name="Konstantinidis K.T."/>
            <person name="Eloe-Fadrosh E.A."/>
            <person name="Kyrpides N.C."/>
            <person name="Woyke T."/>
        </authorList>
    </citation>
    <scope>NUCLEOTIDE SEQUENCE</scope>
    <source>
        <strain evidence="2">GVMAG-M-3300020185-18</strain>
    </source>
</reference>
<feature type="region of interest" description="Disordered" evidence="1">
    <location>
        <begin position="665"/>
        <end position="711"/>
    </location>
</feature>
<feature type="compositionally biased region" description="Acidic residues" evidence="1">
    <location>
        <begin position="679"/>
        <end position="704"/>
    </location>
</feature>
<feature type="compositionally biased region" description="Polar residues" evidence="1">
    <location>
        <begin position="1150"/>
        <end position="1165"/>
    </location>
</feature>
<accession>A0A6C0C3H8</accession>
<dbReference type="PANTHER" id="PTHR13275:SF4">
    <property type="entry name" value="VACUOLAR PROTEIN SORTING-ASSOCIATED PROTEIN 72 HOMOLOG"/>
    <property type="match status" value="1"/>
</dbReference>
<evidence type="ECO:0000313" key="2">
    <source>
        <dbReference type="EMBL" id="QHS98862.1"/>
    </source>
</evidence>
<dbReference type="EMBL" id="MN739326">
    <property type="protein sequence ID" value="QHS98862.1"/>
    <property type="molecule type" value="Genomic_DNA"/>
</dbReference>
<dbReference type="GO" id="GO:0005634">
    <property type="term" value="C:nucleus"/>
    <property type="evidence" value="ECO:0007669"/>
    <property type="project" value="TreeGrafter"/>
</dbReference>
<name>A0A6C0C3H8_9ZZZZ</name>
<feature type="compositionally biased region" description="Acidic residues" evidence="1">
    <location>
        <begin position="731"/>
        <end position="820"/>
    </location>
</feature>
<feature type="region of interest" description="Disordered" evidence="1">
    <location>
        <begin position="730"/>
        <end position="843"/>
    </location>
</feature>